<evidence type="ECO:0000256" key="1">
    <source>
        <dbReference type="SAM" id="MobiDB-lite"/>
    </source>
</evidence>
<protein>
    <submittedName>
        <fullName evidence="3">Ribosomal protein S18 acetylase RimI-like enzyme</fullName>
    </submittedName>
</protein>
<feature type="region of interest" description="Disordered" evidence="1">
    <location>
        <begin position="98"/>
        <end position="141"/>
    </location>
</feature>
<dbReference type="Proteomes" id="UP001519295">
    <property type="component" value="Unassembled WGS sequence"/>
</dbReference>
<dbReference type="RefSeq" id="WP_210030956.1">
    <property type="nucleotide sequence ID" value="NZ_JAGINU010000001.1"/>
</dbReference>
<comment type="caution">
    <text evidence="3">The sequence shown here is derived from an EMBL/GenBank/DDBJ whole genome shotgun (WGS) entry which is preliminary data.</text>
</comment>
<accession>A0ABS4VZ17</accession>
<dbReference type="InterPro" id="IPR000182">
    <property type="entry name" value="GNAT_dom"/>
</dbReference>
<proteinExistence type="predicted"/>
<feature type="region of interest" description="Disordered" evidence="1">
    <location>
        <begin position="181"/>
        <end position="202"/>
    </location>
</feature>
<feature type="domain" description="N-acetyltransferase" evidence="2">
    <location>
        <begin position="1"/>
        <end position="202"/>
    </location>
</feature>
<feature type="compositionally biased region" description="Basic and acidic residues" evidence="1">
    <location>
        <begin position="101"/>
        <end position="135"/>
    </location>
</feature>
<dbReference type="PROSITE" id="PS51186">
    <property type="entry name" value="GNAT"/>
    <property type="match status" value="1"/>
</dbReference>
<evidence type="ECO:0000313" key="4">
    <source>
        <dbReference type="Proteomes" id="UP001519295"/>
    </source>
</evidence>
<organism evidence="3 4">
    <name type="scientific">Pseudonocardia parietis</name>
    <dbReference type="NCBI Taxonomy" id="570936"/>
    <lineage>
        <taxon>Bacteria</taxon>
        <taxon>Bacillati</taxon>
        <taxon>Actinomycetota</taxon>
        <taxon>Actinomycetes</taxon>
        <taxon>Pseudonocardiales</taxon>
        <taxon>Pseudonocardiaceae</taxon>
        <taxon>Pseudonocardia</taxon>
    </lineage>
</organism>
<evidence type="ECO:0000313" key="3">
    <source>
        <dbReference type="EMBL" id="MBP2369123.1"/>
    </source>
</evidence>
<gene>
    <name evidence="3" type="ORF">JOF36_004819</name>
</gene>
<name>A0ABS4VZ17_9PSEU</name>
<evidence type="ECO:0000259" key="2">
    <source>
        <dbReference type="PROSITE" id="PS51186"/>
    </source>
</evidence>
<dbReference type="EMBL" id="JAGINU010000001">
    <property type="protein sequence ID" value="MBP2369123.1"/>
    <property type="molecule type" value="Genomic_DNA"/>
</dbReference>
<dbReference type="SUPFAM" id="SSF55729">
    <property type="entry name" value="Acyl-CoA N-acyltransferases (Nat)"/>
    <property type="match status" value="1"/>
</dbReference>
<dbReference type="CDD" id="cd04301">
    <property type="entry name" value="NAT_SF"/>
    <property type="match status" value="1"/>
</dbReference>
<dbReference type="Gene3D" id="3.40.630.30">
    <property type="match status" value="1"/>
</dbReference>
<sequence length="202" mass="21056">MLRPGRSSDAAALASLDAGERAVLGESSPGWHITAAGDPAKVHLVLDDGAGPAGYLVLAAPRGPEPGVELHRLVVAAARRRAGLGRALLHTALRLTGASRAPERREPRDLPAGAGRDDGAPLSDALERDARRVPPLDDALGPDAHWAPPGWLAAGRIWLEVAPDNATALRLYRSAGLDVETRLPSVPGDPDSPPLRLVLSRG</sequence>
<reference evidence="3 4" key="1">
    <citation type="submission" date="2021-03" db="EMBL/GenBank/DDBJ databases">
        <title>Sequencing the genomes of 1000 actinobacteria strains.</title>
        <authorList>
            <person name="Klenk H.-P."/>
        </authorList>
    </citation>
    <scope>NUCLEOTIDE SEQUENCE [LARGE SCALE GENOMIC DNA]</scope>
    <source>
        <strain evidence="3 4">DSM 45256</strain>
    </source>
</reference>
<dbReference type="Pfam" id="PF00583">
    <property type="entry name" value="Acetyltransf_1"/>
    <property type="match status" value="1"/>
</dbReference>
<keyword evidence="4" id="KW-1185">Reference proteome</keyword>
<dbReference type="InterPro" id="IPR016181">
    <property type="entry name" value="Acyl_CoA_acyltransferase"/>
</dbReference>